<sequence>MSGQILKGQSVPLPFRAESLRFEAAWSKQSKEPVDLGLDCCLLAKTGAILGFAGNGHTSTAAGAVTSQASLAGQASSCDTFLSC</sequence>
<evidence type="ECO:0000313" key="1">
    <source>
        <dbReference type="EMBL" id="KAK9853605.1"/>
    </source>
</evidence>
<organism evidence="1 2">
    <name type="scientific">Apatococcus fuscideae</name>
    <dbReference type="NCBI Taxonomy" id="2026836"/>
    <lineage>
        <taxon>Eukaryota</taxon>
        <taxon>Viridiplantae</taxon>
        <taxon>Chlorophyta</taxon>
        <taxon>core chlorophytes</taxon>
        <taxon>Trebouxiophyceae</taxon>
        <taxon>Chlorellales</taxon>
        <taxon>Chlorellaceae</taxon>
        <taxon>Apatococcus</taxon>
    </lineage>
</organism>
<reference evidence="1 2" key="1">
    <citation type="journal article" date="2024" name="Nat. Commun.">
        <title>Phylogenomics reveals the evolutionary origins of lichenization in chlorophyte algae.</title>
        <authorList>
            <person name="Puginier C."/>
            <person name="Libourel C."/>
            <person name="Otte J."/>
            <person name="Skaloud P."/>
            <person name="Haon M."/>
            <person name="Grisel S."/>
            <person name="Petersen M."/>
            <person name="Berrin J.G."/>
            <person name="Delaux P.M."/>
            <person name="Dal Grande F."/>
            <person name="Keller J."/>
        </authorList>
    </citation>
    <scope>NUCLEOTIDE SEQUENCE [LARGE SCALE GENOMIC DNA]</scope>
    <source>
        <strain evidence="1 2">SAG 2523</strain>
    </source>
</reference>
<keyword evidence="2" id="KW-1185">Reference proteome</keyword>
<evidence type="ECO:0000313" key="2">
    <source>
        <dbReference type="Proteomes" id="UP001485043"/>
    </source>
</evidence>
<gene>
    <name evidence="1" type="ORF">WJX84_010836</name>
</gene>
<proteinExistence type="predicted"/>
<name>A0AAW1SSA0_9CHLO</name>
<dbReference type="Proteomes" id="UP001485043">
    <property type="component" value="Unassembled WGS sequence"/>
</dbReference>
<comment type="caution">
    <text evidence="1">The sequence shown here is derived from an EMBL/GenBank/DDBJ whole genome shotgun (WGS) entry which is preliminary data.</text>
</comment>
<dbReference type="EMBL" id="JALJOV010001140">
    <property type="protein sequence ID" value="KAK9853605.1"/>
    <property type="molecule type" value="Genomic_DNA"/>
</dbReference>
<protein>
    <submittedName>
        <fullName evidence="1">Uncharacterized protein</fullName>
    </submittedName>
</protein>
<accession>A0AAW1SSA0</accession>
<dbReference type="AlphaFoldDB" id="A0AAW1SSA0"/>